<reference evidence="11 12" key="1">
    <citation type="journal article" date="2015" name="Genome Announc.">
        <title>Expanding the biotechnology potential of lactobacilli through comparative genomics of 213 strains and associated genera.</title>
        <authorList>
            <person name="Sun Z."/>
            <person name="Harris H.M."/>
            <person name="McCann A."/>
            <person name="Guo C."/>
            <person name="Argimon S."/>
            <person name="Zhang W."/>
            <person name="Yang X."/>
            <person name="Jeffery I.B."/>
            <person name="Cooney J.C."/>
            <person name="Kagawa T.F."/>
            <person name="Liu W."/>
            <person name="Song Y."/>
            <person name="Salvetti E."/>
            <person name="Wrobel A."/>
            <person name="Rasinkangas P."/>
            <person name="Parkhill J."/>
            <person name="Rea M.C."/>
            <person name="O'Sullivan O."/>
            <person name="Ritari J."/>
            <person name="Douillard F.P."/>
            <person name="Paul Ross R."/>
            <person name="Yang R."/>
            <person name="Briner A.E."/>
            <person name="Felis G.E."/>
            <person name="de Vos W.M."/>
            <person name="Barrangou R."/>
            <person name="Klaenhammer T.R."/>
            <person name="Caufield P.W."/>
            <person name="Cui Y."/>
            <person name="Zhang H."/>
            <person name="O'Toole P.W."/>
        </authorList>
    </citation>
    <scope>NUCLEOTIDE SEQUENCE [LARGE SCALE GENOMIC DNA]</scope>
    <source>
        <strain evidence="11 12">DSM 22689</strain>
    </source>
</reference>
<dbReference type="GO" id="GO:0140114">
    <property type="term" value="P:cellular detoxification of fluoride"/>
    <property type="evidence" value="ECO:0007669"/>
    <property type="project" value="UniProtKB-UniRule"/>
</dbReference>
<sequence length="116" mass="12526">MGNILFFLGGTGVGAILRFSITNHFKQSNHGRLGTFLVNMIGCFIAGMLAPVAVVSGGTNLLLGFIGGFTTYSTFNSELANLWSNHAYRQLFIYLIGSYGIGLMLGFIGFFSSSYF</sequence>
<feature type="binding site" evidence="10">
    <location>
        <position position="70"/>
    </location>
    <ligand>
        <name>Na(+)</name>
        <dbReference type="ChEBI" id="CHEBI:29101"/>
        <note>structural</note>
    </ligand>
</feature>
<gene>
    <name evidence="10" type="primary">fluC</name>
    <name evidence="10" type="synonym">crcB</name>
    <name evidence="11" type="ORF">FC87_GL000693</name>
</gene>
<feature type="transmembrane region" description="Helical" evidence="10">
    <location>
        <begin position="6"/>
        <end position="21"/>
    </location>
</feature>
<accession>A0A0R2CV89</accession>
<comment type="subcellular location">
    <subcellularLocation>
        <location evidence="1 10">Cell membrane</location>
        <topology evidence="1 10">Multi-pass membrane protein</topology>
    </subcellularLocation>
</comment>
<evidence type="ECO:0000256" key="4">
    <source>
        <dbReference type="ARBA" id="ARBA00022989"/>
    </source>
</evidence>
<comment type="caution">
    <text evidence="11">The sequence shown here is derived from an EMBL/GenBank/DDBJ whole genome shotgun (WGS) entry which is preliminary data.</text>
</comment>
<keyword evidence="10" id="KW-0813">Transport</keyword>
<evidence type="ECO:0000256" key="7">
    <source>
        <dbReference type="ARBA" id="ARBA00035120"/>
    </source>
</evidence>
<comment type="function">
    <text evidence="9 10">Fluoride-specific ion channel. Important for reducing fluoride concentration in the cell, thus reducing its toxicity.</text>
</comment>
<feature type="transmembrane region" description="Helical" evidence="10">
    <location>
        <begin position="33"/>
        <end position="55"/>
    </location>
</feature>
<comment type="activity regulation">
    <text evidence="10">Na(+) is not transported, but it plays an essential structural role and its presence is essential for fluoride channel function.</text>
</comment>
<keyword evidence="3 10" id="KW-0812">Transmembrane</keyword>
<dbReference type="Pfam" id="PF02537">
    <property type="entry name" value="CRCB"/>
    <property type="match status" value="1"/>
</dbReference>
<feature type="binding site" evidence="10">
    <location>
        <position position="67"/>
    </location>
    <ligand>
        <name>Na(+)</name>
        <dbReference type="ChEBI" id="CHEBI:29101"/>
        <note>structural</note>
    </ligand>
</feature>
<dbReference type="PANTHER" id="PTHR28259">
    <property type="entry name" value="FLUORIDE EXPORT PROTEIN 1-RELATED"/>
    <property type="match status" value="1"/>
</dbReference>
<keyword evidence="2 10" id="KW-1003">Cell membrane</keyword>
<dbReference type="Proteomes" id="UP000051586">
    <property type="component" value="Unassembled WGS sequence"/>
</dbReference>
<keyword evidence="10" id="KW-0479">Metal-binding</keyword>
<dbReference type="GO" id="GO:0062054">
    <property type="term" value="F:fluoride channel activity"/>
    <property type="evidence" value="ECO:0007669"/>
    <property type="project" value="UniProtKB-UniRule"/>
</dbReference>
<evidence type="ECO:0000256" key="2">
    <source>
        <dbReference type="ARBA" id="ARBA00022475"/>
    </source>
</evidence>
<keyword evidence="4 10" id="KW-1133">Transmembrane helix</keyword>
<dbReference type="GO" id="GO:0046872">
    <property type="term" value="F:metal ion binding"/>
    <property type="evidence" value="ECO:0007669"/>
    <property type="project" value="UniProtKB-KW"/>
</dbReference>
<comment type="catalytic activity">
    <reaction evidence="8">
        <text>fluoride(in) = fluoride(out)</text>
        <dbReference type="Rhea" id="RHEA:76159"/>
        <dbReference type="ChEBI" id="CHEBI:17051"/>
    </reaction>
    <physiologicalReaction direction="left-to-right" evidence="8">
        <dbReference type="Rhea" id="RHEA:76160"/>
    </physiologicalReaction>
</comment>
<organism evidence="11 12">
    <name type="scientific">Fructilactobacillus florum DSM 22689 = JCM 16035</name>
    <dbReference type="NCBI Taxonomy" id="1423745"/>
    <lineage>
        <taxon>Bacteria</taxon>
        <taxon>Bacillati</taxon>
        <taxon>Bacillota</taxon>
        <taxon>Bacilli</taxon>
        <taxon>Lactobacillales</taxon>
        <taxon>Lactobacillaceae</taxon>
        <taxon>Fructilactobacillus</taxon>
    </lineage>
</organism>
<evidence type="ECO:0000256" key="5">
    <source>
        <dbReference type="ARBA" id="ARBA00023136"/>
    </source>
</evidence>
<name>A0A0R2CV89_9LACO</name>
<dbReference type="RefSeq" id="WP_054690928.1">
    <property type="nucleotide sequence ID" value="NZ_AYZI01000003.1"/>
</dbReference>
<dbReference type="PANTHER" id="PTHR28259:SF1">
    <property type="entry name" value="FLUORIDE EXPORT PROTEIN 1-RELATED"/>
    <property type="match status" value="1"/>
</dbReference>
<evidence type="ECO:0000256" key="3">
    <source>
        <dbReference type="ARBA" id="ARBA00022692"/>
    </source>
</evidence>
<evidence type="ECO:0000256" key="6">
    <source>
        <dbReference type="ARBA" id="ARBA00023303"/>
    </source>
</evidence>
<dbReference type="EMBL" id="AYZI01000003">
    <property type="protein sequence ID" value="KRM91868.1"/>
    <property type="molecule type" value="Genomic_DNA"/>
</dbReference>
<keyword evidence="5 10" id="KW-0472">Membrane</keyword>
<feature type="transmembrane region" description="Helical" evidence="10">
    <location>
        <begin position="91"/>
        <end position="111"/>
    </location>
</feature>
<keyword evidence="10" id="KW-0406">Ion transport</keyword>
<evidence type="ECO:0000313" key="11">
    <source>
        <dbReference type="EMBL" id="KRM91868.1"/>
    </source>
</evidence>
<dbReference type="GO" id="GO:0005886">
    <property type="term" value="C:plasma membrane"/>
    <property type="evidence" value="ECO:0007669"/>
    <property type="project" value="UniProtKB-SubCell"/>
</dbReference>
<evidence type="ECO:0000313" key="12">
    <source>
        <dbReference type="Proteomes" id="UP000051586"/>
    </source>
</evidence>
<evidence type="ECO:0000256" key="9">
    <source>
        <dbReference type="ARBA" id="ARBA00049940"/>
    </source>
</evidence>
<evidence type="ECO:0000256" key="8">
    <source>
        <dbReference type="ARBA" id="ARBA00035585"/>
    </source>
</evidence>
<dbReference type="STRING" id="1423745.GCA_001311215_01772"/>
<evidence type="ECO:0000256" key="10">
    <source>
        <dbReference type="HAMAP-Rule" id="MF_00454"/>
    </source>
</evidence>
<comment type="similarity">
    <text evidence="7 10">Belongs to the fluoride channel Fluc/FEX (TC 1.A.43) family.</text>
</comment>
<keyword evidence="6 10" id="KW-0407">Ion channel</keyword>
<dbReference type="HAMAP" id="MF_00454">
    <property type="entry name" value="FluC"/>
    <property type="match status" value="1"/>
</dbReference>
<protein>
    <recommendedName>
        <fullName evidence="10">Fluoride-specific ion channel FluC</fullName>
    </recommendedName>
</protein>
<dbReference type="AlphaFoldDB" id="A0A0R2CV89"/>
<dbReference type="PATRIC" id="fig|1423745.4.peg.733"/>
<dbReference type="InterPro" id="IPR003691">
    <property type="entry name" value="FluC"/>
</dbReference>
<proteinExistence type="inferred from homology"/>
<keyword evidence="10" id="KW-0915">Sodium</keyword>
<evidence type="ECO:0000256" key="1">
    <source>
        <dbReference type="ARBA" id="ARBA00004651"/>
    </source>
</evidence>